<evidence type="ECO:0000256" key="5">
    <source>
        <dbReference type="ARBA" id="ARBA00023136"/>
    </source>
</evidence>
<accession>A0A369TKG3</accession>
<comment type="subcellular location">
    <subcellularLocation>
        <location evidence="1">Cell membrane</location>
        <topology evidence="1">Multi-pass membrane protein</topology>
    </subcellularLocation>
</comment>
<dbReference type="Pfam" id="PF02687">
    <property type="entry name" value="FtsX"/>
    <property type="match status" value="2"/>
</dbReference>
<feature type="transmembrane region" description="Helical" evidence="6">
    <location>
        <begin position="406"/>
        <end position="427"/>
    </location>
</feature>
<feature type="transmembrane region" description="Helical" evidence="6">
    <location>
        <begin position="314"/>
        <end position="339"/>
    </location>
</feature>
<dbReference type="RefSeq" id="WP_114580660.1">
    <property type="nucleotide sequence ID" value="NZ_QPMH01000002.1"/>
</dbReference>
<dbReference type="InterPro" id="IPR038766">
    <property type="entry name" value="Membrane_comp_ABC_pdt"/>
</dbReference>
<dbReference type="EMBL" id="QPMH01000002">
    <property type="protein sequence ID" value="RDD63406.1"/>
    <property type="molecule type" value="Genomic_DNA"/>
</dbReference>
<gene>
    <name evidence="8" type="ORF">DRB17_02885</name>
</gene>
<name>A0A369TKG3_9PROT</name>
<keyword evidence="2" id="KW-1003">Cell membrane</keyword>
<feature type="transmembrane region" description="Helical" evidence="6">
    <location>
        <begin position="481"/>
        <end position="505"/>
    </location>
</feature>
<dbReference type="AlphaFoldDB" id="A0A369TKG3"/>
<evidence type="ECO:0000259" key="7">
    <source>
        <dbReference type="Pfam" id="PF02687"/>
    </source>
</evidence>
<keyword evidence="9" id="KW-1185">Reference proteome</keyword>
<sequence>MARMPFTLPLAFRLARRELRGGLKGFKIFLACLLLGVAAIAGVGSLSQAMLQGVKDDGRALLGGEIDVRLIHRQASEAQLAWLRDNSARLSRTADLRAMARSRPGQDSGERTLVELKAVDDAYPLYGEVGIKPEQPLQEVLDNRGGRWGALVDPFLMTRLELAIGDPLKIGEAVFEVRGSIEREPDRAARAFTLGPRVLVSHDSLPATALVQPGSLIYHHYRVDLPEGADTKAWTRDLNAAFPEAGWRVRGLENAAPGITRFIDRVTLFMTLVGLTALLVGGVGVANAVTAYMDGKRATVATFKCLGAPARLVFLTYLAQILALALLGIALGLLLGAAIPLAAGPVLAGYLNFVIPVGVYPWPLTVAAVFGVLTALAFALWPLARAQGIPAAALFRDVVAHQTTRLPAWALSAIAATGGTLGALAVLNADDRLFALGFVGGTVGTLVAFRLAATGIVAIAKRVPRPRRPGLRLALANLYRPGAPTGSVVMSLGLGLTVLIAVALIEGNLSRQVGEEMPEEAPGFYFIDIQPQQLEAFTDLARNFEGVSEVHDVPMLRGRITGVNGTPVADLAIPDDVKWIFQGDRGITWARTPPDNGEIVRGSWWAPDDSGPTKVSISAELGEKMGLEIGDTITVNVLGRSVDAEIANWRRIDWSELRINFVMVFSPGLLSNAPQSYIATVHIAPDREAALQQAVNDQFPNISAIRVKDVLSRVSELLGNIATAVRATAAITVLAGTLVLAGAVAAGQRRRIYDAVVLKVLGATRRNVTMAFLLEYGLMGLATALIAAVIGSVAAWVVMTRVMDGDFVLLPWSIAVTAIAATAVTLVFGYAGTWRALRQKAAPLLRNE</sequence>
<feature type="transmembrane region" description="Helical" evidence="6">
    <location>
        <begin position="359"/>
        <end position="381"/>
    </location>
</feature>
<keyword evidence="4 6" id="KW-1133">Transmembrane helix</keyword>
<feature type="domain" description="ABC3 transporter permease C-terminal" evidence="7">
    <location>
        <begin position="273"/>
        <end position="386"/>
    </location>
</feature>
<dbReference type="PANTHER" id="PTHR30287:SF1">
    <property type="entry name" value="INNER MEMBRANE PROTEIN"/>
    <property type="match status" value="1"/>
</dbReference>
<feature type="transmembrane region" description="Helical" evidence="6">
    <location>
        <begin position="809"/>
        <end position="831"/>
    </location>
</feature>
<feature type="transmembrane region" description="Helical" evidence="6">
    <location>
        <begin position="768"/>
        <end position="797"/>
    </location>
</feature>
<evidence type="ECO:0000256" key="6">
    <source>
        <dbReference type="SAM" id="Phobius"/>
    </source>
</evidence>
<dbReference type="GO" id="GO:0005886">
    <property type="term" value="C:plasma membrane"/>
    <property type="evidence" value="ECO:0007669"/>
    <property type="project" value="UniProtKB-SubCell"/>
</dbReference>
<feature type="domain" description="ABC3 transporter permease C-terminal" evidence="7">
    <location>
        <begin position="729"/>
        <end position="839"/>
    </location>
</feature>
<dbReference type="InterPro" id="IPR003838">
    <property type="entry name" value="ABC3_permease_C"/>
</dbReference>
<evidence type="ECO:0000256" key="3">
    <source>
        <dbReference type="ARBA" id="ARBA00022692"/>
    </source>
</evidence>
<organism evidence="8 9">
    <name type="scientific">Ferruginivarius sediminum</name>
    <dbReference type="NCBI Taxonomy" id="2661937"/>
    <lineage>
        <taxon>Bacteria</taxon>
        <taxon>Pseudomonadati</taxon>
        <taxon>Pseudomonadota</taxon>
        <taxon>Alphaproteobacteria</taxon>
        <taxon>Rhodospirillales</taxon>
        <taxon>Rhodospirillaceae</taxon>
        <taxon>Ferruginivarius</taxon>
    </lineage>
</organism>
<reference evidence="8 9" key="1">
    <citation type="submission" date="2018-07" db="EMBL/GenBank/DDBJ databases">
        <title>Venubactetium sediminum gen. nov., sp. nov., isolated from a marine solar saltern.</title>
        <authorList>
            <person name="Wang S."/>
        </authorList>
    </citation>
    <scope>NUCLEOTIDE SEQUENCE [LARGE SCALE GENOMIC DNA]</scope>
    <source>
        <strain evidence="8 9">WD2A32</strain>
    </source>
</reference>
<keyword evidence="5 6" id="KW-0472">Membrane</keyword>
<keyword evidence="3 6" id="KW-0812">Transmembrane</keyword>
<evidence type="ECO:0000313" key="9">
    <source>
        <dbReference type="Proteomes" id="UP000253941"/>
    </source>
</evidence>
<feature type="transmembrane region" description="Helical" evidence="6">
    <location>
        <begin position="727"/>
        <end position="747"/>
    </location>
</feature>
<feature type="transmembrane region" description="Helical" evidence="6">
    <location>
        <begin position="268"/>
        <end position="293"/>
    </location>
</feature>
<evidence type="ECO:0000256" key="4">
    <source>
        <dbReference type="ARBA" id="ARBA00022989"/>
    </source>
</evidence>
<comment type="caution">
    <text evidence="8">The sequence shown here is derived from an EMBL/GenBank/DDBJ whole genome shotgun (WGS) entry which is preliminary data.</text>
</comment>
<evidence type="ECO:0000313" key="8">
    <source>
        <dbReference type="EMBL" id="RDD63406.1"/>
    </source>
</evidence>
<proteinExistence type="predicted"/>
<dbReference type="Proteomes" id="UP000253941">
    <property type="component" value="Unassembled WGS sequence"/>
</dbReference>
<evidence type="ECO:0000256" key="1">
    <source>
        <dbReference type="ARBA" id="ARBA00004651"/>
    </source>
</evidence>
<dbReference type="PANTHER" id="PTHR30287">
    <property type="entry name" value="MEMBRANE COMPONENT OF PREDICTED ABC SUPERFAMILY METABOLITE UPTAKE TRANSPORTER"/>
    <property type="match status" value="1"/>
</dbReference>
<evidence type="ECO:0000256" key="2">
    <source>
        <dbReference type="ARBA" id="ARBA00022475"/>
    </source>
</evidence>
<protein>
    <submittedName>
        <fullName evidence="8">ABC transporter permease</fullName>
    </submittedName>
</protein>
<feature type="transmembrane region" description="Helical" evidence="6">
    <location>
        <begin position="433"/>
        <end position="460"/>
    </location>
</feature>